<gene>
    <name evidence="8" type="ORF">BCR43DRAFT_186966</name>
</gene>
<keyword evidence="5" id="KW-0269">Exonuclease</keyword>
<dbReference type="InterPro" id="IPR012337">
    <property type="entry name" value="RNaseH-like_sf"/>
</dbReference>
<keyword evidence="9" id="KW-1185">Reference proteome</keyword>
<dbReference type="GO" id="GO:0005634">
    <property type="term" value="C:nucleus"/>
    <property type="evidence" value="ECO:0007669"/>
    <property type="project" value="UniProtKB-SubCell"/>
</dbReference>
<evidence type="ECO:0000259" key="7">
    <source>
        <dbReference type="SMART" id="SM00479"/>
    </source>
</evidence>
<dbReference type="PANTHER" id="PTHR12801:SF115">
    <property type="entry name" value="FI18136P1-RELATED"/>
    <property type="match status" value="1"/>
</dbReference>
<keyword evidence="6" id="KW-0539">Nucleus</keyword>
<dbReference type="SMART" id="SM00479">
    <property type="entry name" value="EXOIII"/>
    <property type="match status" value="1"/>
</dbReference>
<keyword evidence="4" id="KW-0378">Hydrolase</keyword>
<dbReference type="Gene3D" id="3.30.420.10">
    <property type="entry name" value="Ribonuclease H-like superfamily/Ribonuclease H"/>
    <property type="match status" value="1"/>
</dbReference>
<evidence type="ECO:0000256" key="6">
    <source>
        <dbReference type="ARBA" id="ARBA00023242"/>
    </source>
</evidence>
<dbReference type="OrthoDB" id="8191639at2759"/>
<comment type="caution">
    <text evidence="8">The sequence shown here is derived from an EMBL/GenBank/DDBJ whole genome shotgun (WGS) entry which is preliminary data.</text>
</comment>
<dbReference type="AlphaFoldDB" id="A0A1X2HQS5"/>
<organism evidence="8 9">
    <name type="scientific">Syncephalastrum racemosum</name>
    <name type="common">Filamentous fungus</name>
    <dbReference type="NCBI Taxonomy" id="13706"/>
    <lineage>
        <taxon>Eukaryota</taxon>
        <taxon>Fungi</taxon>
        <taxon>Fungi incertae sedis</taxon>
        <taxon>Mucoromycota</taxon>
        <taxon>Mucoromycotina</taxon>
        <taxon>Mucoromycetes</taxon>
        <taxon>Mucorales</taxon>
        <taxon>Syncephalastraceae</taxon>
        <taxon>Syncephalastrum</taxon>
    </lineage>
</organism>
<evidence type="ECO:0000256" key="2">
    <source>
        <dbReference type="ARBA" id="ARBA00006357"/>
    </source>
</evidence>
<dbReference type="InterPro" id="IPR047021">
    <property type="entry name" value="REXO1/3/4-like"/>
</dbReference>
<keyword evidence="3" id="KW-0540">Nuclease</keyword>
<sequence>MRIYAPILAQSPGRATADAQRQEKHILDKTTNPTGYKTMATSVLMALKRRPVSINERDVGIEGEWIDPALKGPEKSLAEAALDAVLSKDKLKEMGYAVMPLDDPPENASMTVGAVRMCDRCKKQYTVKDILDNDKDPIACTYHPGRLGARTMQFGDKERQYSCCNEGIGSAGCCKGAHVYKDKDPPSMNAKIPYVPTPSGPKEKPDTWRAIVALDCEMAYTTAGMELVRITAVDEHNKTLLDELVFPSHMIIDLNSRFSGIKTLEGAKMDLAAVRKELFKYVDSDTILLGHGLENDMNALRLLHERIIDTAALFPHPKGLPFRYGLRVLANKHLKRFIQERADGHDSFEDAKTCVDLLQVYLKP</sequence>
<accession>A0A1X2HQS5</accession>
<dbReference type="SUPFAM" id="SSF53098">
    <property type="entry name" value="Ribonuclease H-like"/>
    <property type="match status" value="1"/>
</dbReference>
<evidence type="ECO:0000256" key="4">
    <source>
        <dbReference type="ARBA" id="ARBA00022801"/>
    </source>
</evidence>
<evidence type="ECO:0000256" key="1">
    <source>
        <dbReference type="ARBA" id="ARBA00004123"/>
    </source>
</evidence>
<evidence type="ECO:0000256" key="3">
    <source>
        <dbReference type="ARBA" id="ARBA00022722"/>
    </source>
</evidence>
<evidence type="ECO:0000313" key="8">
    <source>
        <dbReference type="EMBL" id="ORZ01642.1"/>
    </source>
</evidence>
<dbReference type="GO" id="GO:0004527">
    <property type="term" value="F:exonuclease activity"/>
    <property type="evidence" value="ECO:0007669"/>
    <property type="project" value="UniProtKB-KW"/>
</dbReference>
<reference evidence="8 9" key="1">
    <citation type="submission" date="2016-07" db="EMBL/GenBank/DDBJ databases">
        <title>Pervasive Adenine N6-methylation of Active Genes in Fungi.</title>
        <authorList>
            <consortium name="DOE Joint Genome Institute"/>
            <person name="Mondo S.J."/>
            <person name="Dannebaum R.O."/>
            <person name="Kuo R.C."/>
            <person name="Labutti K."/>
            <person name="Haridas S."/>
            <person name="Kuo A."/>
            <person name="Salamov A."/>
            <person name="Ahrendt S.R."/>
            <person name="Lipzen A."/>
            <person name="Sullivan W."/>
            <person name="Andreopoulos W.B."/>
            <person name="Clum A."/>
            <person name="Lindquist E."/>
            <person name="Daum C."/>
            <person name="Ramamoorthy G.K."/>
            <person name="Gryganskyi A."/>
            <person name="Culley D."/>
            <person name="Magnuson J.K."/>
            <person name="James T.Y."/>
            <person name="O'Malley M.A."/>
            <person name="Stajich J.E."/>
            <person name="Spatafora J.W."/>
            <person name="Visel A."/>
            <person name="Grigoriev I.V."/>
        </authorList>
    </citation>
    <scope>NUCLEOTIDE SEQUENCE [LARGE SCALE GENOMIC DNA]</scope>
    <source>
        <strain evidence="8 9">NRRL 2496</strain>
    </source>
</reference>
<feature type="domain" description="Exonuclease" evidence="7">
    <location>
        <begin position="210"/>
        <end position="364"/>
    </location>
</feature>
<evidence type="ECO:0000313" key="9">
    <source>
        <dbReference type="Proteomes" id="UP000242180"/>
    </source>
</evidence>
<dbReference type="FunFam" id="3.30.420.10:FF:000031">
    <property type="entry name" value="RNA exonuclease 1"/>
    <property type="match status" value="1"/>
</dbReference>
<dbReference type="GO" id="GO:0003676">
    <property type="term" value="F:nucleic acid binding"/>
    <property type="evidence" value="ECO:0007669"/>
    <property type="project" value="InterPro"/>
</dbReference>
<dbReference type="STRING" id="13706.A0A1X2HQS5"/>
<dbReference type="Proteomes" id="UP000242180">
    <property type="component" value="Unassembled WGS sequence"/>
</dbReference>
<dbReference type="FunCoup" id="A0A1X2HQS5">
    <property type="interactions" value="246"/>
</dbReference>
<dbReference type="PANTHER" id="PTHR12801">
    <property type="entry name" value="RNA EXONUCLEASE REXO1 / RECO3 FAMILY MEMBER-RELATED"/>
    <property type="match status" value="1"/>
</dbReference>
<dbReference type="OMA" id="FKITHEP"/>
<dbReference type="GO" id="GO:0010629">
    <property type="term" value="P:negative regulation of gene expression"/>
    <property type="evidence" value="ECO:0007669"/>
    <property type="project" value="UniProtKB-ARBA"/>
</dbReference>
<dbReference type="CDD" id="cd06145">
    <property type="entry name" value="REX1_like"/>
    <property type="match status" value="1"/>
</dbReference>
<name>A0A1X2HQS5_SYNRA</name>
<dbReference type="InterPro" id="IPR036397">
    <property type="entry name" value="RNaseH_sf"/>
</dbReference>
<protein>
    <submittedName>
        <fullName evidence="8">Ribonuclease H-like domain-containing protein</fullName>
    </submittedName>
</protein>
<dbReference type="EMBL" id="MCGN01000002">
    <property type="protein sequence ID" value="ORZ01642.1"/>
    <property type="molecule type" value="Genomic_DNA"/>
</dbReference>
<dbReference type="InterPro" id="IPR013520">
    <property type="entry name" value="Ribonucl_H"/>
</dbReference>
<evidence type="ECO:0000256" key="5">
    <source>
        <dbReference type="ARBA" id="ARBA00022839"/>
    </source>
</evidence>
<comment type="similarity">
    <text evidence="2">Belongs to the REXO1/REXO3 family.</text>
</comment>
<comment type="subcellular location">
    <subcellularLocation>
        <location evidence="1">Nucleus</location>
    </subcellularLocation>
</comment>
<proteinExistence type="inferred from homology"/>
<dbReference type="InterPro" id="IPR034922">
    <property type="entry name" value="REX1-like_exo"/>
</dbReference>
<dbReference type="InParanoid" id="A0A1X2HQS5"/>